<protein>
    <recommendedName>
        <fullName evidence="1">HAT C-terminal dimerisation domain-containing protein</fullName>
    </recommendedName>
</protein>
<sequence>MSQLILDQGVAISEPSTTNEHVIEVDDSAELASSSNKRKLTSQIWLEFDKVIKANGAEYAKYGLEEIKEMIQKIQNSVKYVKRTTSAKQKFQHALNQVKMQGRRKEFDLVEYWYVKLYGEEASRYIMRALSSLVDLFTEYEVACPFTLIASSSGSSAAPSASSLGDKWKINSPKLPTLGRMARDILATSVASEAAFNVGGRILDDSCLSLNPYTVDALVAVQD</sequence>
<dbReference type="InterPro" id="IPR008906">
    <property type="entry name" value="HATC_C_dom"/>
</dbReference>
<evidence type="ECO:0000313" key="3">
    <source>
        <dbReference type="Proteomes" id="UP001179952"/>
    </source>
</evidence>
<reference evidence="2" key="1">
    <citation type="journal article" date="2023" name="Nat. Commun.">
        <title>Diploid and tetraploid genomes of Acorus and the evolution of monocots.</title>
        <authorList>
            <person name="Ma L."/>
            <person name="Liu K.W."/>
            <person name="Li Z."/>
            <person name="Hsiao Y.Y."/>
            <person name="Qi Y."/>
            <person name="Fu T."/>
            <person name="Tang G.D."/>
            <person name="Zhang D."/>
            <person name="Sun W.H."/>
            <person name="Liu D.K."/>
            <person name="Li Y."/>
            <person name="Chen G.Z."/>
            <person name="Liu X.D."/>
            <person name="Liao X.Y."/>
            <person name="Jiang Y.T."/>
            <person name="Yu X."/>
            <person name="Hao Y."/>
            <person name="Huang J."/>
            <person name="Zhao X.W."/>
            <person name="Ke S."/>
            <person name="Chen Y.Y."/>
            <person name="Wu W.L."/>
            <person name="Hsu J.L."/>
            <person name="Lin Y.F."/>
            <person name="Huang M.D."/>
            <person name="Li C.Y."/>
            <person name="Huang L."/>
            <person name="Wang Z.W."/>
            <person name="Zhao X."/>
            <person name="Zhong W.Y."/>
            <person name="Peng D.H."/>
            <person name="Ahmad S."/>
            <person name="Lan S."/>
            <person name="Zhang J.S."/>
            <person name="Tsai W.C."/>
            <person name="Van de Peer Y."/>
            <person name="Liu Z.J."/>
        </authorList>
    </citation>
    <scope>NUCLEOTIDE SEQUENCE</scope>
    <source>
        <strain evidence="2">SCP</strain>
    </source>
</reference>
<dbReference type="Pfam" id="PF05699">
    <property type="entry name" value="Dimer_Tnp_hAT"/>
    <property type="match status" value="1"/>
</dbReference>
<keyword evidence="3" id="KW-1185">Reference proteome</keyword>
<organism evidence="2 3">
    <name type="scientific">Acorus gramineus</name>
    <name type="common">Dwarf sweet flag</name>
    <dbReference type="NCBI Taxonomy" id="55184"/>
    <lineage>
        <taxon>Eukaryota</taxon>
        <taxon>Viridiplantae</taxon>
        <taxon>Streptophyta</taxon>
        <taxon>Embryophyta</taxon>
        <taxon>Tracheophyta</taxon>
        <taxon>Spermatophyta</taxon>
        <taxon>Magnoliopsida</taxon>
        <taxon>Liliopsida</taxon>
        <taxon>Acoraceae</taxon>
        <taxon>Acorus</taxon>
    </lineage>
</organism>
<dbReference type="PANTHER" id="PTHR23272:SF161">
    <property type="entry name" value="ZINC FINGER BED DOMAIN-CONTAINING PROTEIN RICESLEEPER 1-LIKE"/>
    <property type="match status" value="1"/>
</dbReference>
<dbReference type="EMBL" id="JAUJYN010000005">
    <property type="protein sequence ID" value="KAK1271863.1"/>
    <property type="molecule type" value="Genomic_DNA"/>
</dbReference>
<evidence type="ECO:0000313" key="2">
    <source>
        <dbReference type="EMBL" id="KAK1271863.1"/>
    </source>
</evidence>
<evidence type="ECO:0000259" key="1">
    <source>
        <dbReference type="Pfam" id="PF05699"/>
    </source>
</evidence>
<dbReference type="InterPro" id="IPR012337">
    <property type="entry name" value="RNaseH-like_sf"/>
</dbReference>
<accession>A0AAV9B697</accession>
<dbReference type="GO" id="GO:0046983">
    <property type="term" value="F:protein dimerization activity"/>
    <property type="evidence" value="ECO:0007669"/>
    <property type="project" value="InterPro"/>
</dbReference>
<feature type="domain" description="HAT C-terminal dimerisation" evidence="1">
    <location>
        <begin position="162"/>
        <end position="223"/>
    </location>
</feature>
<dbReference type="SUPFAM" id="SSF53098">
    <property type="entry name" value="Ribonuclease H-like"/>
    <property type="match status" value="1"/>
</dbReference>
<dbReference type="PANTHER" id="PTHR23272">
    <property type="entry name" value="BED FINGER-RELATED"/>
    <property type="match status" value="1"/>
</dbReference>
<reference evidence="2" key="2">
    <citation type="submission" date="2023-06" db="EMBL/GenBank/DDBJ databases">
        <authorList>
            <person name="Ma L."/>
            <person name="Liu K.-W."/>
            <person name="Li Z."/>
            <person name="Hsiao Y.-Y."/>
            <person name="Qi Y."/>
            <person name="Fu T."/>
            <person name="Tang G."/>
            <person name="Zhang D."/>
            <person name="Sun W.-H."/>
            <person name="Liu D.-K."/>
            <person name="Li Y."/>
            <person name="Chen G.-Z."/>
            <person name="Liu X.-D."/>
            <person name="Liao X.-Y."/>
            <person name="Jiang Y.-T."/>
            <person name="Yu X."/>
            <person name="Hao Y."/>
            <person name="Huang J."/>
            <person name="Zhao X.-W."/>
            <person name="Ke S."/>
            <person name="Chen Y.-Y."/>
            <person name="Wu W.-L."/>
            <person name="Hsu J.-L."/>
            <person name="Lin Y.-F."/>
            <person name="Huang M.-D."/>
            <person name="Li C.-Y."/>
            <person name="Huang L."/>
            <person name="Wang Z.-W."/>
            <person name="Zhao X."/>
            <person name="Zhong W.-Y."/>
            <person name="Peng D.-H."/>
            <person name="Ahmad S."/>
            <person name="Lan S."/>
            <person name="Zhang J.-S."/>
            <person name="Tsai W.-C."/>
            <person name="Van De Peer Y."/>
            <person name="Liu Z.-J."/>
        </authorList>
    </citation>
    <scope>NUCLEOTIDE SEQUENCE</scope>
    <source>
        <strain evidence="2">SCP</strain>
        <tissue evidence="2">Leaves</tissue>
    </source>
</reference>
<dbReference type="AlphaFoldDB" id="A0AAV9B697"/>
<gene>
    <name evidence="2" type="ORF">QJS04_geneDACA014705</name>
</gene>
<name>A0AAV9B697_ACOGR</name>
<comment type="caution">
    <text evidence="2">The sequence shown here is derived from an EMBL/GenBank/DDBJ whole genome shotgun (WGS) entry which is preliminary data.</text>
</comment>
<dbReference type="Proteomes" id="UP001179952">
    <property type="component" value="Unassembled WGS sequence"/>
</dbReference>
<proteinExistence type="predicted"/>